<feature type="domain" description="Cation/H+ exchanger transmembrane" evidence="11">
    <location>
        <begin position="16"/>
        <end position="335"/>
    </location>
</feature>
<evidence type="ECO:0000256" key="8">
    <source>
        <dbReference type="ARBA" id="ARBA00023136"/>
    </source>
</evidence>
<evidence type="ECO:0000256" key="2">
    <source>
        <dbReference type="ARBA" id="ARBA00022448"/>
    </source>
</evidence>
<evidence type="ECO:0000256" key="3">
    <source>
        <dbReference type="ARBA" id="ARBA00022475"/>
    </source>
</evidence>
<dbReference type="PANTHER" id="PTHR10110:SF86">
    <property type="entry name" value="SODIUM_HYDROGEN EXCHANGER 7"/>
    <property type="match status" value="1"/>
</dbReference>
<evidence type="ECO:0000256" key="10">
    <source>
        <dbReference type="SAM" id="Phobius"/>
    </source>
</evidence>
<keyword evidence="6" id="KW-0915">Sodium</keyword>
<dbReference type="STRING" id="435830.HMPREF0045_00023"/>
<feature type="transmembrane region" description="Helical" evidence="10">
    <location>
        <begin position="302"/>
        <end position="329"/>
    </location>
</feature>
<feature type="transmembrane region" description="Helical" evidence="10">
    <location>
        <begin position="89"/>
        <end position="109"/>
    </location>
</feature>
<keyword evidence="4 10" id="KW-0812">Transmembrane</keyword>
<dbReference type="PATRIC" id="fig|435830.3.peg.22"/>
<dbReference type="InterPro" id="IPR006153">
    <property type="entry name" value="Cation/H_exchanger_TM"/>
</dbReference>
<proteinExistence type="predicted"/>
<keyword evidence="13" id="KW-1185">Reference proteome</keyword>
<dbReference type="HOGENOM" id="CLU_005912_8_2_11"/>
<keyword evidence="9" id="KW-0739">Sodium transport</keyword>
<keyword evidence="7" id="KW-0406">Ion transport</keyword>
<comment type="subcellular location">
    <subcellularLocation>
        <location evidence="1">Cell membrane</location>
        <topology evidence="1">Multi-pass membrane protein</topology>
    </subcellularLocation>
</comment>
<dbReference type="InterPro" id="IPR018422">
    <property type="entry name" value="Cation/H_exchanger_CPA1"/>
</dbReference>
<feature type="domain" description="Cation/H+ exchanger transmembrane" evidence="11">
    <location>
        <begin position="404"/>
        <end position="465"/>
    </location>
</feature>
<keyword evidence="5 10" id="KW-1133">Transmembrane helix</keyword>
<dbReference type="Proteomes" id="UP000003822">
    <property type="component" value="Unassembled WGS sequence"/>
</dbReference>
<sequence length="609" mass="66667">MTMTQTLIIALSALAIIALSEPLSEKLRLATPVILLVIGGALSFLPQFAGFEVDPDLIIEVILPPLLFATAVNTPVQDFRRNLSAITSLAFLLVIASTVALGFVLNAIIPGLGLPIGMAMGAVMSPTDAVATTIVKSQGVQRRIVTILEGEGLINDASALVLLRSALGAVAGSVSLLSITQSLVWSVVGALVVGMIVGHLTLWLRSHIGDARAATILSFIVPFAASIPAEEMHSSGLVAAVVAGLVTSYHHDNKLSPAQRMISNNSWQTFGLIFESLVFLLMGLQLNNILSSFKDSGYELSLAFKAAIISLLVVTIMRTLVVFATTYYARFRARDLISKRAHLDSWELILDEVDDGQLPEGLPYGPQLPNLVRRRTPTSQQRLERIRMRLDRRRADMQYYEEAHLGYREGLTMVWAGMRGAITLAAAQTFPLSTPNRNFLMFTAFLVAAISLIIQGGTLAAFIRWIKPDSAGGYAPDELDAVYQLIEVAKESVDMPEELTRIIGPCDSHTVAAKLRKWNAHRIEDPLVALEVRILMCKYQLEVHRAEREALVEQNRKGTITSDVYRLTLKLIDGSEMRVETQLNMAQGGMNRILEDEENSLAEDNRSDD</sequence>
<name>G9PDE0_9ACTO</name>
<evidence type="ECO:0000256" key="1">
    <source>
        <dbReference type="ARBA" id="ARBA00004651"/>
    </source>
</evidence>
<feature type="transmembrane region" description="Helical" evidence="10">
    <location>
        <begin position="30"/>
        <end position="49"/>
    </location>
</feature>
<evidence type="ECO:0000313" key="13">
    <source>
        <dbReference type="Proteomes" id="UP000003822"/>
    </source>
</evidence>
<dbReference type="OrthoDB" id="57886at2"/>
<protein>
    <recommendedName>
        <fullName evidence="11">Cation/H+ exchanger transmembrane domain-containing protein</fullName>
    </recommendedName>
</protein>
<evidence type="ECO:0000256" key="7">
    <source>
        <dbReference type="ARBA" id="ARBA00023065"/>
    </source>
</evidence>
<dbReference type="GO" id="GO:0005886">
    <property type="term" value="C:plasma membrane"/>
    <property type="evidence" value="ECO:0007669"/>
    <property type="project" value="UniProtKB-SubCell"/>
</dbReference>
<accession>G9PDE0</accession>
<keyword evidence="2" id="KW-0813">Transport</keyword>
<dbReference type="Gene3D" id="6.10.140.1330">
    <property type="match status" value="1"/>
</dbReference>
<gene>
    <name evidence="12" type="ORF">HMPREF0045_00023</name>
</gene>
<dbReference type="EMBL" id="ACRN01000001">
    <property type="protein sequence ID" value="EHM89358.1"/>
    <property type="molecule type" value="Genomic_DNA"/>
</dbReference>
<evidence type="ECO:0000256" key="5">
    <source>
        <dbReference type="ARBA" id="ARBA00022989"/>
    </source>
</evidence>
<keyword evidence="3" id="KW-1003">Cell membrane</keyword>
<comment type="caution">
    <text evidence="12">The sequence shown here is derived from an EMBL/GenBank/DDBJ whole genome shotgun (WGS) entry which is preliminary data.</text>
</comment>
<organism evidence="12 13">
    <name type="scientific">Actinomyces graevenitzii C83</name>
    <dbReference type="NCBI Taxonomy" id="435830"/>
    <lineage>
        <taxon>Bacteria</taxon>
        <taxon>Bacillati</taxon>
        <taxon>Actinomycetota</taxon>
        <taxon>Actinomycetes</taxon>
        <taxon>Actinomycetales</taxon>
        <taxon>Actinomycetaceae</taxon>
        <taxon>Actinomyces</taxon>
    </lineage>
</organism>
<evidence type="ECO:0000256" key="9">
    <source>
        <dbReference type="ARBA" id="ARBA00023201"/>
    </source>
</evidence>
<evidence type="ECO:0000259" key="11">
    <source>
        <dbReference type="Pfam" id="PF00999"/>
    </source>
</evidence>
<dbReference type="eggNOG" id="COG0025">
    <property type="taxonomic scope" value="Bacteria"/>
</dbReference>
<evidence type="ECO:0000256" key="4">
    <source>
        <dbReference type="ARBA" id="ARBA00022692"/>
    </source>
</evidence>
<dbReference type="GO" id="GO:0051453">
    <property type="term" value="P:regulation of intracellular pH"/>
    <property type="evidence" value="ECO:0007669"/>
    <property type="project" value="TreeGrafter"/>
</dbReference>
<dbReference type="PANTHER" id="PTHR10110">
    <property type="entry name" value="SODIUM/HYDROGEN EXCHANGER"/>
    <property type="match status" value="1"/>
</dbReference>
<reference evidence="12 13" key="1">
    <citation type="submission" date="2011-10" db="EMBL/GenBank/DDBJ databases">
        <title>The Genome Sequence of Actinomyces graevenitzii C83.</title>
        <authorList>
            <consortium name="The Broad Institute Genome Sequencing Platform"/>
            <consortium name="The Broad Institute Genome Sequencing Center for Infectious Disease"/>
            <person name="Earl A."/>
            <person name="Ward D."/>
            <person name="Feldgarden M."/>
            <person name="Gevers D."/>
            <person name="Sibley C.D."/>
            <person name="Field T.R."/>
            <person name="Grinwis M."/>
            <person name="Eshaghurshan C.S."/>
            <person name="Surette M.G."/>
            <person name="Young S.K."/>
            <person name="Zeng Q."/>
            <person name="Gargeya S."/>
            <person name="Fitzgerald M."/>
            <person name="Haas B."/>
            <person name="Abouelleil A."/>
            <person name="Alvarado L."/>
            <person name="Arachchi H.M."/>
            <person name="Berlin A."/>
            <person name="Brown A."/>
            <person name="Chapman S.B."/>
            <person name="Chen Z."/>
            <person name="Dunbar C."/>
            <person name="Freedman E."/>
            <person name="Gearin G."/>
            <person name="Goldberg J."/>
            <person name="Griggs A."/>
            <person name="Gujja S."/>
            <person name="Heiman D."/>
            <person name="Howarth C."/>
            <person name="Larson L."/>
            <person name="Lui A."/>
            <person name="MacDonald P.J.P."/>
            <person name="Montmayeur A."/>
            <person name="Murphy C."/>
            <person name="Neiman D."/>
            <person name="Pearson M."/>
            <person name="Priest M."/>
            <person name="Roberts A."/>
            <person name="Saif S."/>
            <person name="Shea T."/>
            <person name="Shenoy N."/>
            <person name="Sisk P."/>
            <person name="Stolte C."/>
            <person name="Sykes S."/>
            <person name="Wortman J."/>
            <person name="Nusbaum C."/>
            <person name="Birren B."/>
        </authorList>
    </citation>
    <scope>NUCLEOTIDE SEQUENCE [LARGE SCALE GENOMIC DNA]</scope>
    <source>
        <strain evidence="12 13">C83</strain>
    </source>
</reference>
<dbReference type="GO" id="GO:0015386">
    <property type="term" value="F:potassium:proton antiporter activity"/>
    <property type="evidence" value="ECO:0007669"/>
    <property type="project" value="TreeGrafter"/>
</dbReference>
<feature type="transmembrane region" description="Helical" evidence="10">
    <location>
        <begin position="270"/>
        <end position="290"/>
    </location>
</feature>
<feature type="transmembrane region" description="Helical" evidence="10">
    <location>
        <begin position="183"/>
        <end position="204"/>
    </location>
</feature>
<feature type="transmembrane region" description="Helical" evidence="10">
    <location>
        <begin position="439"/>
        <end position="463"/>
    </location>
</feature>
<keyword evidence="8 10" id="KW-0472">Membrane</keyword>
<dbReference type="GO" id="GO:0015385">
    <property type="term" value="F:sodium:proton antiporter activity"/>
    <property type="evidence" value="ECO:0007669"/>
    <property type="project" value="InterPro"/>
</dbReference>
<dbReference type="AlphaFoldDB" id="G9PDE0"/>
<dbReference type="GO" id="GO:0098719">
    <property type="term" value="P:sodium ion import across plasma membrane"/>
    <property type="evidence" value="ECO:0007669"/>
    <property type="project" value="TreeGrafter"/>
</dbReference>
<evidence type="ECO:0000256" key="6">
    <source>
        <dbReference type="ARBA" id="ARBA00023053"/>
    </source>
</evidence>
<dbReference type="Pfam" id="PF00999">
    <property type="entry name" value="Na_H_Exchanger"/>
    <property type="match status" value="2"/>
</dbReference>
<evidence type="ECO:0000313" key="12">
    <source>
        <dbReference type="EMBL" id="EHM89358.1"/>
    </source>
</evidence>